<dbReference type="PANTHER" id="PTHR43158:SF1">
    <property type="entry name" value="ABC TRANSPORTER, ATP-BINDING PROTEIN"/>
    <property type="match status" value="1"/>
</dbReference>
<dbReference type="PROSITE" id="PS50893">
    <property type="entry name" value="ABC_TRANSPORTER_2"/>
    <property type="match status" value="1"/>
</dbReference>
<accession>A0A1C3ZKG8</accession>
<evidence type="ECO:0000256" key="2">
    <source>
        <dbReference type="ARBA" id="ARBA00022840"/>
    </source>
</evidence>
<evidence type="ECO:0000313" key="4">
    <source>
        <dbReference type="EMBL" id="SCB82710.1"/>
    </source>
</evidence>
<protein>
    <submittedName>
        <fullName evidence="4">ABC-2 type transport system ATP-binding protein</fullName>
    </submittedName>
</protein>
<dbReference type="Gene3D" id="3.40.50.300">
    <property type="entry name" value="P-loop containing nucleotide triphosphate hydrolases"/>
    <property type="match status" value="1"/>
</dbReference>
<evidence type="ECO:0000256" key="1">
    <source>
        <dbReference type="ARBA" id="ARBA00022741"/>
    </source>
</evidence>
<dbReference type="AlphaFoldDB" id="A0A1C3ZKG8"/>
<dbReference type="GO" id="GO:0016887">
    <property type="term" value="F:ATP hydrolysis activity"/>
    <property type="evidence" value="ECO:0007669"/>
    <property type="project" value="InterPro"/>
</dbReference>
<keyword evidence="1" id="KW-0547">Nucleotide-binding</keyword>
<dbReference type="SUPFAM" id="SSF52540">
    <property type="entry name" value="P-loop containing nucleoside triphosphate hydrolases"/>
    <property type="match status" value="1"/>
</dbReference>
<evidence type="ECO:0000259" key="3">
    <source>
        <dbReference type="PROSITE" id="PS50893"/>
    </source>
</evidence>
<gene>
    <name evidence="4" type="ORF">GA0061074_10255</name>
</gene>
<dbReference type="InterPro" id="IPR003593">
    <property type="entry name" value="AAA+_ATPase"/>
</dbReference>
<dbReference type="SMART" id="SM00382">
    <property type="entry name" value="AAA"/>
    <property type="match status" value="1"/>
</dbReference>
<dbReference type="InterPro" id="IPR027417">
    <property type="entry name" value="P-loop_NTPase"/>
</dbReference>
<dbReference type="RefSeq" id="WP_092461520.1">
    <property type="nucleotide sequence ID" value="NZ_BJEE01000001.1"/>
</dbReference>
<dbReference type="STRING" id="1505725.GA0061074_10255"/>
<feature type="domain" description="ABC transporter" evidence="3">
    <location>
        <begin position="2"/>
        <end position="224"/>
    </location>
</feature>
<evidence type="ECO:0000313" key="5">
    <source>
        <dbReference type="Proteomes" id="UP000199268"/>
    </source>
</evidence>
<keyword evidence="5" id="KW-1185">Reference proteome</keyword>
<dbReference type="OrthoDB" id="9804819at2"/>
<dbReference type="Pfam" id="PF00005">
    <property type="entry name" value="ABC_tran"/>
    <property type="match status" value="1"/>
</dbReference>
<reference evidence="5" key="1">
    <citation type="submission" date="2016-08" db="EMBL/GenBank/DDBJ databases">
        <authorList>
            <person name="Varghese N."/>
            <person name="Submissions Spin"/>
        </authorList>
    </citation>
    <scope>NUCLEOTIDE SEQUENCE [LARGE SCALE GENOMIC DNA]</scope>
    <source>
        <strain evidence="5">R-53094</strain>
    </source>
</reference>
<dbReference type="EMBL" id="FMAO01000002">
    <property type="protein sequence ID" value="SCB82710.1"/>
    <property type="molecule type" value="Genomic_DNA"/>
</dbReference>
<proteinExistence type="predicted"/>
<dbReference type="GO" id="GO:0005524">
    <property type="term" value="F:ATP binding"/>
    <property type="evidence" value="ECO:0007669"/>
    <property type="project" value="UniProtKB-KW"/>
</dbReference>
<dbReference type="Proteomes" id="UP000199268">
    <property type="component" value="Unassembled WGS sequence"/>
</dbReference>
<sequence>MLQVNNLHYTKSRHVILRGISFKIPTHRTVALLGENGVGKTTLMRLIAGLIEPNPHSDIMIDGVMGAKIKSKLSYVATLDWANNYDRVSDIVAYFKQGYPDFNEARMDELIKFMRIDRNRRIAKLSTGTIEKLLIALTISRDTAVYLLDEPFGGVDVLARKKIMQSLLHWLPEDATVLISTHYIQEIESLVDDAIILKDGRLLTYQSVENIRQTEGLSLEQYYTQLYIEDNGGRE</sequence>
<keyword evidence="2 4" id="KW-0067">ATP-binding</keyword>
<dbReference type="PANTHER" id="PTHR43158">
    <property type="entry name" value="SKFA PEPTIDE EXPORT ATP-BINDING PROTEIN SKFE"/>
    <property type="match status" value="1"/>
</dbReference>
<dbReference type="InterPro" id="IPR003439">
    <property type="entry name" value="ABC_transporter-like_ATP-bd"/>
</dbReference>
<name>A0A1C3ZKG8_9LACO</name>
<organism evidence="4 5">
    <name type="scientific">Weissella bombi</name>
    <dbReference type="NCBI Taxonomy" id="1505725"/>
    <lineage>
        <taxon>Bacteria</taxon>
        <taxon>Bacillati</taxon>
        <taxon>Bacillota</taxon>
        <taxon>Bacilli</taxon>
        <taxon>Lactobacillales</taxon>
        <taxon>Lactobacillaceae</taxon>
        <taxon>Weissella</taxon>
    </lineage>
</organism>